<protein>
    <recommendedName>
        <fullName evidence="3">PAS domain-containing protein</fullName>
    </recommendedName>
</protein>
<sequence>MATHQISDEIRKNFHLFTDNFPFPVMLIHKDRTILEVNKTAEDQGYPTGVRCVEMGKKEYHKVCLANQALTDQSAKRLVAYFDFRGAVLDTYWIPLAGSDDLYLHFSPDITEWAKESLIPAKCESGIDCSACNCG</sequence>
<keyword evidence="2" id="KW-1185">Reference proteome</keyword>
<dbReference type="RefSeq" id="WP_221250623.1">
    <property type="nucleotide sequence ID" value="NZ_AP024355.1"/>
</dbReference>
<dbReference type="EMBL" id="AP024355">
    <property type="protein sequence ID" value="BCR03149.1"/>
    <property type="molecule type" value="Genomic_DNA"/>
</dbReference>
<organism evidence="1 2">
    <name type="scientific">Desulfuromonas versatilis</name>
    <dbReference type="NCBI Taxonomy" id="2802975"/>
    <lineage>
        <taxon>Bacteria</taxon>
        <taxon>Pseudomonadati</taxon>
        <taxon>Thermodesulfobacteriota</taxon>
        <taxon>Desulfuromonadia</taxon>
        <taxon>Desulfuromonadales</taxon>
        <taxon>Desulfuromonadaceae</taxon>
        <taxon>Desulfuromonas</taxon>
    </lineage>
</organism>
<dbReference type="Proteomes" id="UP001319827">
    <property type="component" value="Chromosome"/>
</dbReference>
<reference evidence="1 2" key="2">
    <citation type="journal article" date="2021" name="Int. J. Syst. Evol. Microbiol.">
        <title>Isolation and Polyphasic Characterization of Desulfuromonas versatilis sp. Nov., an Electrogenic Bacteria Capable of Versatile Metabolism Isolated from a Graphene Oxide-Reducing Enrichment Culture.</title>
        <authorList>
            <person name="Xie L."/>
            <person name="Yoshida N."/>
            <person name="Ishii S."/>
            <person name="Meng L."/>
        </authorList>
    </citation>
    <scope>NUCLEOTIDE SEQUENCE [LARGE SCALE GENOMIC DNA]</scope>
    <source>
        <strain evidence="1 2">NIT-T3</strain>
    </source>
</reference>
<gene>
    <name evidence="1" type="ORF">DESUT3_02180</name>
</gene>
<accession>A0ABM8HNU5</accession>
<evidence type="ECO:0000313" key="1">
    <source>
        <dbReference type="EMBL" id="BCR03149.1"/>
    </source>
</evidence>
<evidence type="ECO:0008006" key="3">
    <source>
        <dbReference type="Google" id="ProtNLM"/>
    </source>
</evidence>
<evidence type="ECO:0000313" key="2">
    <source>
        <dbReference type="Proteomes" id="UP001319827"/>
    </source>
</evidence>
<name>A0ABM8HNU5_9BACT</name>
<reference evidence="1 2" key="1">
    <citation type="journal article" date="2016" name="C (Basel)">
        <title>Selective Growth of and Electricity Production by Marine Exoelectrogenic Bacteria in Self-Aggregated Hydrogel of Microbially Reduced Graphene Oxide.</title>
        <authorList>
            <person name="Yoshida N."/>
            <person name="Goto Y."/>
            <person name="Miyata Y."/>
        </authorList>
    </citation>
    <scope>NUCLEOTIDE SEQUENCE [LARGE SCALE GENOMIC DNA]</scope>
    <source>
        <strain evidence="1 2">NIT-T3</strain>
    </source>
</reference>
<proteinExistence type="predicted"/>